<dbReference type="Proteomes" id="UP000230821">
    <property type="component" value="Unassembled WGS sequence"/>
</dbReference>
<reference evidence="3 4" key="1">
    <citation type="submission" date="2017-10" db="EMBL/GenBank/DDBJ databases">
        <title>Novel microbial diversity and functional potential in the marine mammal oral microbiome.</title>
        <authorList>
            <person name="Dudek N.K."/>
            <person name="Sun C.L."/>
            <person name="Burstein D."/>
            <person name="Kantor R.S."/>
            <person name="Aliaga Goltsman D.S."/>
            <person name="Bik E.M."/>
            <person name="Thomas B.C."/>
            <person name="Banfield J.F."/>
            <person name="Relman D.A."/>
        </authorList>
    </citation>
    <scope>NUCLEOTIDE SEQUENCE [LARGE SCALE GENOMIC DNA]</scope>
    <source>
        <strain evidence="3">DOLJORAL78_47_16</strain>
    </source>
</reference>
<proteinExistence type="predicted"/>
<dbReference type="AlphaFoldDB" id="A0A2G6K971"/>
<keyword evidence="1" id="KW-0812">Transmembrane</keyword>
<comment type="caution">
    <text evidence="3">The sequence shown here is derived from an EMBL/GenBank/DDBJ whole genome shotgun (WGS) entry which is preliminary data.</text>
</comment>
<evidence type="ECO:0000313" key="3">
    <source>
        <dbReference type="EMBL" id="PIE32246.1"/>
    </source>
</evidence>
<dbReference type="InterPro" id="IPR036691">
    <property type="entry name" value="Endo/exonu/phosph_ase_sf"/>
</dbReference>
<keyword evidence="1" id="KW-0472">Membrane</keyword>
<dbReference type="GO" id="GO:0003824">
    <property type="term" value="F:catalytic activity"/>
    <property type="evidence" value="ECO:0007669"/>
    <property type="project" value="InterPro"/>
</dbReference>
<organism evidence="3 4">
    <name type="scientific">candidate division KSB3 bacterium</name>
    <dbReference type="NCBI Taxonomy" id="2044937"/>
    <lineage>
        <taxon>Bacteria</taxon>
        <taxon>candidate division KSB3</taxon>
    </lineage>
</organism>
<gene>
    <name evidence="3" type="ORF">CSA56_15955</name>
</gene>
<name>A0A2G6K971_9BACT</name>
<accession>A0A2G6K971</accession>
<dbReference type="Gene3D" id="3.60.10.10">
    <property type="entry name" value="Endonuclease/exonuclease/phosphatase"/>
    <property type="match status" value="1"/>
</dbReference>
<dbReference type="SUPFAM" id="SSF56219">
    <property type="entry name" value="DNase I-like"/>
    <property type="match status" value="1"/>
</dbReference>
<evidence type="ECO:0000259" key="2">
    <source>
        <dbReference type="Pfam" id="PF03372"/>
    </source>
</evidence>
<keyword evidence="1" id="KW-1133">Transmembrane helix</keyword>
<evidence type="ECO:0000256" key="1">
    <source>
        <dbReference type="SAM" id="Phobius"/>
    </source>
</evidence>
<dbReference type="InterPro" id="IPR005135">
    <property type="entry name" value="Endo/exonuclease/phosphatase"/>
</dbReference>
<evidence type="ECO:0000313" key="4">
    <source>
        <dbReference type="Proteomes" id="UP000230821"/>
    </source>
</evidence>
<sequence>MTPPGWLAVCVTLLPYLYLTLVLVYGGLFYLARKKVFLGLLVALIVSAGVFWRNVLLPKSIQPASGIEAIRVMVWNVQRLGEFSQRTQVSQIDCVAQMITQVRPDLLALLEITSHQLFALQKRLNIPQNHCLWTDYYGTGQQKFGGLATCVANAAAEWNIYRKRQLHLPPNWKYLFIEVQPPENISASPLNFLALHVAPPLVSKNEVWQIVKKLLRGKVEGFSLLRETLRTYEQQVELQGMQAVEALLHIRNFRDPTVIAGDFNSTRDAALHGELRQTLIDTWSVAGMGFGATRYWGDVLPLRIDYIYTTKDFAVQQTQTPSASCSDHLPVVSSVFLYSTTP</sequence>
<feature type="transmembrane region" description="Helical" evidence="1">
    <location>
        <begin position="6"/>
        <end position="29"/>
    </location>
</feature>
<dbReference type="Pfam" id="PF03372">
    <property type="entry name" value="Exo_endo_phos"/>
    <property type="match status" value="1"/>
</dbReference>
<protein>
    <recommendedName>
        <fullName evidence="2">Endonuclease/exonuclease/phosphatase domain-containing protein</fullName>
    </recommendedName>
</protein>
<feature type="transmembrane region" description="Helical" evidence="1">
    <location>
        <begin position="36"/>
        <end position="55"/>
    </location>
</feature>
<feature type="domain" description="Endonuclease/exonuclease/phosphatase" evidence="2">
    <location>
        <begin position="73"/>
        <end position="328"/>
    </location>
</feature>
<dbReference type="EMBL" id="PDSK01000116">
    <property type="protein sequence ID" value="PIE32246.1"/>
    <property type="molecule type" value="Genomic_DNA"/>
</dbReference>